<dbReference type="AlphaFoldDB" id="A0AAD6YQT5"/>
<keyword evidence="3" id="KW-1185">Reference proteome</keyword>
<name>A0AAD6YQT5_9AGAR</name>
<evidence type="ECO:0000256" key="1">
    <source>
        <dbReference type="SAM" id="MobiDB-lite"/>
    </source>
</evidence>
<feature type="region of interest" description="Disordered" evidence="1">
    <location>
        <begin position="55"/>
        <end position="76"/>
    </location>
</feature>
<organism evidence="2 3">
    <name type="scientific">Mycena pura</name>
    <dbReference type="NCBI Taxonomy" id="153505"/>
    <lineage>
        <taxon>Eukaryota</taxon>
        <taxon>Fungi</taxon>
        <taxon>Dikarya</taxon>
        <taxon>Basidiomycota</taxon>
        <taxon>Agaricomycotina</taxon>
        <taxon>Agaricomycetes</taxon>
        <taxon>Agaricomycetidae</taxon>
        <taxon>Agaricales</taxon>
        <taxon>Marasmiineae</taxon>
        <taxon>Mycenaceae</taxon>
        <taxon>Mycena</taxon>
    </lineage>
</organism>
<feature type="region of interest" description="Disordered" evidence="1">
    <location>
        <begin position="147"/>
        <end position="166"/>
    </location>
</feature>
<reference evidence="2" key="1">
    <citation type="submission" date="2023-03" db="EMBL/GenBank/DDBJ databases">
        <title>Massive genome expansion in bonnet fungi (Mycena s.s.) driven by repeated elements and novel gene families across ecological guilds.</title>
        <authorList>
            <consortium name="Lawrence Berkeley National Laboratory"/>
            <person name="Harder C.B."/>
            <person name="Miyauchi S."/>
            <person name="Viragh M."/>
            <person name="Kuo A."/>
            <person name="Thoen E."/>
            <person name="Andreopoulos B."/>
            <person name="Lu D."/>
            <person name="Skrede I."/>
            <person name="Drula E."/>
            <person name="Henrissat B."/>
            <person name="Morin E."/>
            <person name="Kohler A."/>
            <person name="Barry K."/>
            <person name="LaButti K."/>
            <person name="Morin E."/>
            <person name="Salamov A."/>
            <person name="Lipzen A."/>
            <person name="Mereny Z."/>
            <person name="Hegedus B."/>
            <person name="Baldrian P."/>
            <person name="Stursova M."/>
            <person name="Weitz H."/>
            <person name="Taylor A."/>
            <person name="Grigoriev I.V."/>
            <person name="Nagy L.G."/>
            <person name="Martin F."/>
            <person name="Kauserud H."/>
        </authorList>
    </citation>
    <scope>NUCLEOTIDE SEQUENCE</scope>
    <source>
        <strain evidence="2">9144</strain>
    </source>
</reference>
<proteinExistence type="predicted"/>
<evidence type="ECO:0000313" key="2">
    <source>
        <dbReference type="EMBL" id="KAJ7226730.1"/>
    </source>
</evidence>
<accession>A0AAD6YQT5</accession>
<sequence>MSPFFLDHKPSVDPADPTKYTIVEQLKIPLGETRSQPRSRSPGCDDFIFLLPRSSAPGRRHPQAPRAFPSPATNSSPRECLRHLVLDAARVPKSAYAHLPPDAAHCGPPFNAPTALPLPTAKRTHPRRTVTTRLVQHALRASGRYLERRPGTGLGSSREAEQSRTANPVAYSIGRALARWKMAQAGWTCLACDVPRAGDAGSSMACGARS</sequence>
<comment type="caution">
    <text evidence="2">The sequence shown here is derived from an EMBL/GenBank/DDBJ whole genome shotgun (WGS) entry which is preliminary data.</text>
</comment>
<dbReference type="EMBL" id="JARJCW010000003">
    <property type="protein sequence ID" value="KAJ7226730.1"/>
    <property type="molecule type" value="Genomic_DNA"/>
</dbReference>
<gene>
    <name evidence="2" type="ORF">GGX14DRAFT_626904</name>
</gene>
<protein>
    <submittedName>
        <fullName evidence="2">Uncharacterized protein</fullName>
    </submittedName>
</protein>
<dbReference type="Proteomes" id="UP001219525">
    <property type="component" value="Unassembled WGS sequence"/>
</dbReference>
<evidence type="ECO:0000313" key="3">
    <source>
        <dbReference type="Proteomes" id="UP001219525"/>
    </source>
</evidence>